<protein>
    <recommendedName>
        <fullName evidence="3">Carboxylic ester hydrolase</fullName>
        <ecNumber evidence="3">3.1.1.-</ecNumber>
    </recommendedName>
</protein>
<organism evidence="6 7">
    <name type="scientific">Agromyces bracchium</name>
    <dbReference type="NCBI Taxonomy" id="88376"/>
    <lineage>
        <taxon>Bacteria</taxon>
        <taxon>Bacillati</taxon>
        <taxon>Actinomycetota</taxon>
        <taxon>Actinomycetes</taxon>
        <taxon>Micrococcales</taxon>
        <taxon>Microbacteriaceae</taxon>
        <taxon>Agromyces</taxon>
    </lineage>
</organism>
<dbReference type="SUPFAM" id="SSF53474">
    <property type="entry name" value="alpha/beta-Hydrolases"/>
    <property type="match status" value="1"/>
</dbReference>
<keyword evidence="7" id="KW-1185">Reference proteome</keyword>
<dbReference type="InterPro" id="IPR019826">
    <property type="entry name" value="Carboxylesterase_B_AS"/>
</dbReference>
<sequence length="517" mass="55134">MDTVVRTDVGAVRGRVVDGVHAFLGVPYAAPPFGANRLLPPRPAPPWDGVRDAGALGPEPPQVAPPPTGGAAAGASEDWRGVDEAFSGLEHAAPAEDVLNLNIWTPDPGAVRLPVMVWIQGGMFELSSTAAYDGSRFARDGVVCVVINWRPGAEGFLVFDDGNANRGLLDQVAALEWVRDRIAAFGGDPGNVTVFGESAGAMSIGMLLAMPAAAGLFRRAILQSGAAHHVISRADAARVAGLLAERLGVAATREAFASVGVPRLLAAQAELKADLMAHPDPDRWGMPLVATTMPWQPVVDGEVVPEAPIARIAAGSASEVDVIVGTNVDDWRLWLMVSGAFGRITHEILEGAVAQYGSQALAAYDLPVATALAAYRDRYRQAVPGDVLASVQTDWWMRIPAIRLAEAHTAGRARTYMYEFAWPSPGLGAVHALEIPFVFDTLSPDTPLFGPMLGPTPPRALADEMHGAWVAFATSGDPGEHWPRYDVELRATMRFDVESRIVVDPRAWERDLWAGIR</sequence>
<evidence type="ECO:0000256" key="3">
    <source>
        <dbReference type="RuleBase" id="RU361235"/>
    </source>
</evidence>
<evidence type="ECO:0000256" key="2">
    <source>
        <dbReference type="ARBA" id="ARBA00022801"/>
    </source>
</evidence>
<accession>A0A6I3M695</accession>
<evidence type="ECO:0000259" key="5">
    <source>
        <dbReference type="Pfam" id="PF00135"/>
    </source>
</evidence>
<comment type="similarity">
    <text evidence="1 3">Belongs to the type-B carboxylesterase/lipase family.</text>
</comment>
<evidence type="ECO:0000256" key="1">
    <source>
        <dbReference type="ARBA" id="ARBA00005964"/>
    </source>
</evidence>
<dbReference type="AlphaFoldDB" id="A0A6I3M695"/>
<dbReference type="InterPro" id="IPR002018">
    <property type="entry name" value="CarbesteraseB"/>
</dbReference>
<evidence type="ECO:0000313" key="7">
    <source>
        <dbReference type="Proteomes" id="UP000433071"/>
    </source>
</evidence>
<dbReference type="GO" id="GO:0016787">
    <property type="term" value="F:hydrolase activity"/>
    <property type="evidence" value="ECO:0007669"/>
    <property type="project" value="UniProtKB-KW"/>
</dbReference>
<dbReference type="InterPro" id="IPR050309">
    <property type="entry name" value="Type-B_Carboxylest/Lipase"/>
</dbReference>
<dbReference type="InterPro" id="IPR029058">
    <property type="entry name" value="AB_hydrolase_fold"/>
</dbReference>
<dbReference type="EC" id="3.1.1.-" evidence="3"/>
<gene>
    <name evidence="6" type="ORF">GJ743_04765</name>
</gene>
<reference evidence="6 7" key="1">
    <citation type="submission" date="2019-11" db="EMBL/GenBank/DDBJ databases">
        <title>Agromyces kandeliae sp. nov., isolated from mangrove soil.</title>
        <authorList>
            <person name="Wang R."/>
        </authorList>
    </citation>
    <scope>NUCLEOTIDE SEQUENCE [LARGE SCALE GENOMIC DNA]</scope>
    <source>
        <strain evidence="6 7">JCM 11433</strain>
    </source>
</reference>
<feature type="region of interest" description="Disordered" evidence="4">
    <location>
        <begin position="44"/>
        <end position="75"/>
    </location>
</feature>
<dbReference type="OrthoDB" id="3199405at2"/>
<name>A0A6I3M695_9MICO</name>
<dbReference type="PROSITE" id="PS00122">
    <property type="entry name" value="CARBOXYLESTERASE_B_1"/>
    <property type="match status" value="1"/>
</dbReference>
<evidence type="ECO:0000256" key="4">
    <source>
        <dbReference type="SAM" id="MobiDB-lite"/>
    </source>
</evidence>
<evidence type="ECO:0000313" key="6">
    <source>
        <dbReference type="EMBL" id="MTH67682.1"/>
    </source>
</evidence>
<dbReference type="EMBL" id="WMLB01000015">
    <property type="protein sequence ID" value="MTH67682.1"/>
    <property type="molecule type" value="Genomic_DNA"/>
</dbReference>
<comment type="caution">
    <text evidence="6">The sequence shown here is derived from an EMBL/GenBank/DDBJ whole genome shotgun (WGS) entry which is preliminary data.</text>
</comment>
<dbReference type="Proteomes" id="UP000433071">
    <property type="component" value="Unassembled WGS sequence"/>
</dbReference>
<dbReference type="RefSeq" id="WP_155050790.1">
    <property type="nucleotide sequence ID" value="NZ_BAAAIB010000012.1"/>
</dbReference>
<dbReference type="Gene3D" id="3.40.50.1820">
    <property type="entry name" value="alpha/beta hydrolase"/>
    <property type="match status" value="1"/>
</dbReference>
<keyword evidence="2 3" id="KW-0378">Hydrolase</keyword>
<dbReference type="Pfam" id="PF00135">
    <property type="entry name" value="COesterase"/>
    <property type="match status" value="1"/>
</dbReference>
<dbReference type="PANTHER" id="PTHR11559">
    <property type="entry name" value="CARBOXYLESTERASE"/>
    <property type="match status" value="1"/>
</dbReference>
<feature type="domain" description="Carboxylesterase type B" evidence="5">
    <location>
        <begin position="2"/>
        <end position="499"/>
    </location>
</feature>
<feature type="compositionally biased region" description="Pro residues" evidence="4">
    <location>
        <begin position="58"/>
        <end position="68"/>
    </location>
</feature>
<proteinExistence type="inferred from homology"/>